<evidence type="ECO:0000313" key="1">
    <source>
        <dbReference type="EMBL" id="SNW62533.1"/>
    </source>
</evidence>
<name>A0A2I2L4S3_9VIRU</name>
<dbReference type="Proteomes" id="UP000236316">
    <property type="component" value="Segment"/>
</dbReference>
<dbReference type="EMBL" id="LT906555">
    <property type="protein sequence ID" value="SNW62533.1"/>
    <property type="molecule type" value="Genomic_DNA"/>
</dbReference>
<accession>A0A2I2L4S3</accession>
<gene>
    <name evidence="1" type="ORF">ORPV_629</name>
</gene>
<protein>
    <submittedName>
        <fullName evidence="1">Uncharacterized protein</fullName>
    </submittedName>
</protein>
<dbReference type="GeneID" id="35382438"/>
<evidence type="ECO:0000313" key="2">
    <source>
        <dbReference type="Proteomes" id="UP000236316"/>
    </source>
</evidence>
<organism evidence="1">
    <name type="scientific">Orpheovirus IHUMI-LCC2</name>
    <dbReference type="NCBI Taxonomy" id="2023057"/>
    <lineage>
        <taxon>Viruses</taxon>
        <taxon>Varidnaviria</taxon>
        <taxon>Bamfordvirae</taxon>
        <taxon>Nucleocytoviricota</taxon>
        <taxon>Megaviricetes</taxon>
        <taxon>Pimascovirales</taxon>
        <taxon>Ocovirineae</taxon>
        <taxon>Orpheoviridae</taxon>
        <taxon>Alphaorpheovirus</taxon>
        <taxon>Alphaorpheovirus massiliense</taxon>
    </lineage>
</organism>
<proteinExistence type="predicted"/>
<dbReference type="KEGG" id="vg:35382438"/>
<dbReference type="RefSeq" id="YP_009448835.1">
    <property type="nucleotide sequence ID" value="NC_036594.1"/>
</dbReference>
<reference evidence="1" key="1">
    <citation type="submission" date="2017-08" db="EMBL/GenBank/DDBJ databases">
        <authorList>
            <consortium name="Urmite Genomes"/>
        </authorList>
    </citation>
    <scope>NUCLEOTIDE SEQUENCE [LARGE SCALE GENOMIC DNA]</scope>
    <source>
        <strain evidence="1">IHUMI-LCC2</strain>
    </source>
</reference>
<keyword evidence="2" id="KW-1185">Reference proteome</keyword>
<sequence>MLEIKNDRDEMITTINKQDQDLLLSKVLIFALQGSDIQVSDCYCDNIQNSKIALHTFLSLLHKENIEYNGEQLYHAIKLMSGLCPDLDLHDIIFIKKIMEKYHSIDILKEYCSWMFNKYHSVLIDEYKYMNNNNLFDRIIKLARIDAVCYYYKDVFIQGEYGTINFTNIKTGNYGSYHAYEYENWSSVDDYNFYFQDGDLHIEILISRSKCKLRFKLLFIDSILPVVVPLTMDNENIEHIHFHNISMPFDDHELIVEDGDDNIYEDKVYNVQYKMSIFITNDIIVKFDISNNLVQVFKII</sequence>